<feature type="transmembrane region" description="Helical" evidence="6">
    <location>
        <begin position="633"/>
        <end position="654"/>
    </location>
</feature>
<feature type="transmembrane region" description="Helical" evidence="6">
    <location>
        <begin position="605"/>
        <end position="627"/>
    </location>
</feature>
<dbReference type="InterPro" id="IPR000731">
    <property type="entry name" value="SSD"/>
</dbReference>
<dbReference type="InterPro" id="IPR050545">
    <property type="entry name" value="Mycobact_MmpL"/>
</dbReference>
<feature type="domain" description="SSD" evidence="7">
    <location>
        <begin position="267"/>
        <end position="386"/>
    </location>
</feature>
<evidence type="ECO:0000256" key="4">
    <source>
        <dbReference type="ARBA" id="ARBA00022989"/>
    </source>
</evidence>
<feature type="transmembrane region" description="Helical" evidence="6">
    <location>
        <begin position="734"/>
        <end position="758"/>
    </location>
</feature>
<name>A0A5C6CCI7_9BACT</name>
<dbReference type="InterPro" id="IPR004869">
    <property type="entry name" value="MMPL_dom"/>
</dbReference>
<dbReference type="Proteomes" id="UP000316304">
    <property type="component" value="Unassembled WGS sequence"/>
</dbReference>
<dbReference type="PANTHER" id="PTHR33406">
    <property type="entry name" value="MEMBRANE PROTEIN MJ1562-RELATED"/>
    <property type="match status" value="1"/>
</dbReference>
<feature type="transmembrane region" description="Helical" evidence="6">
    <location>
        <begin position="287"/>
        <end position="311"/>
    </location>
</feature>
<keyword evidence="2" id="KW-1003">Cell membrane</keyword>
<dbReference type="RefSeq" id="WP_231612483.1">
    <property type="nucleotide sequence ID" value="NZ_SJPT01000007.1"/>
</dbReference>
<dbReference type="EMBL" id="SJPT01000007">
    <property type="protein sequence ID" value="TWU21181.1"/>
    <property type="molecule type" value="Genomic_DNA"/>
</dbReference>
<evidence type="ECO:0000313" key="9">
    <source>
        <dbReference type="Proteomes" id="UP000316304"/>
    </source>
</evidence>
<feature type="transmembrane region" description="Helical" evidence="6">
    <location>
        <begin position="702"/>
        <end position="727"/>
    </location>
</feature>
<dbReference type="Pfam" id="PF03176">
    <property type="entry name" value="MMPL"/>
    <property type="match status" value="2"/>
</dbReference>
<feature type="domain" description="SSD" evidence="7">
    <location>
        <begin position="671"/>
        <end position="760"/>
    </location>
</feature>
<dbReference type="PRINTS" id="PR00702">
    <property type="entry name" value="ACRIFLAVINRP"/>
</dbReference>
<evidence type="ECO:0000256" key="2">
    <source>
        <dbReference type="ARBA" id="ARBA00022475"/>
    </source>
</evidence>
<organism evidence="8 9">
    <name type="scientific">Novipirellula galeiformis</name>
    <dbReference type="NCBI Taxonomy" id="2528004"/>
    <lineage>
        <taxon>Bacteria</taxon>
        <taxon>Pseudomonadati</taxon>
        <taxon>Planctomycetota</taxon>
        <taxon>Planctomycetia</taxon>
        <taxon>Pirellulales</taxon>
        <taxon>Pirellulaceae</taxon>
        <taxon>Novipirellula</taxon>
    </lineage>
</organism>
<keyword evidence="3 6" id="KW-0812">Transmembrane</keyword>
<dbReference type="GO" id="GO:0005886">
    <property type="term" value="C:plasma membrane"/>
    <property type="evidence" value="ECO:0007669"/>
    <property type="project" value="UniProtKB-SubCell"/>
</dbReference>
<comment type="caution">
    <text evidence="8">The sequence shown here is derived from an EMBL/GenBank/DDBJ whole genome shotgun (WGS) entry which is preliminary data.</text>
</comment>
<feature type="transmembrane region" description="Helical" evidence="6">
    <location>
        <begin position="360"/>
        <end position="383"/>
    </location>
</feature>
<dbReference type="AlphaFoldDB" id="A0A5C6CCI7"/>
<dbReference type="PROSITE" id="PS50156">
    <property type="entry name" value="SSD"/>
    <property type="match status" value="2"/>
</dbReference>
<evidence type="ECO:0000259" key="7">
    <source>
        <dbReference type="PROSITE" id="PS50156"/>
    </source>
</evidence>
<feature type="transmembrane region" description="Helical" evidence="6">
    <location>
        <begin position="332"/>
        <end position="354"/>
    </location>
</feature>
<dbReference type="InterPro" id="IPR001036">
    <property type="entry name" value="Acrflvin-R"/>
</dbReference>
<keyword evidence="5 6" id="KW-0472">Membrane</keyword>
<keyword evidence="4 6" id="KW-1133">Transmembrane helix</keyword>
<gene>
    <name evidence="8" type="primary">mdtC_2</name>
    <name evidence="8" type="ORF">Pla52o_42150</name>
</gene>
<proteinExistence type="predicted"/>
<evidence type="ECO:0000256" key="6">
    <source>
        <dbReference type="SAM" id="Phobius"/>
    </source>
</evidence>
<sequence length="777" mass="84381">MFALLFSRFRISTLADWIVTHRWSTLLLLVLWTIVMGMGHYDPTILWPDTAASSSLEPGSAADIGFDDAESEPAPQVSAVQVASSDVIVVAHSEAFFTPAGADAIREAVAALESLDQVERVLWMDRAPMMNLFGLPEPILPNRNASPARFAAAKQRALTHPLVGGQLLSPDANTMLLMVKIDWLYVTDDRDCTDVLRQTAATAVANHPDAAITFQVTGDVPIRVSGAASTRENERKYQAIGYSIALGIAYILFRGLSSVIIVAMAPAFGVFWTIGMLHYLGFDDNPFNSVIVPVLLCMVGFTDGVHMMVQIRRHRSEGVSATDAARRSIREVGLACWLTSLTTAIGFGSLALAHHEIVREFGYCCVIGVLMTFISVVTIIPLACASPLGRNVHAGYGHNLVDKNLSKISVLIDWVVRHAKTVSVVSIVTTCGLAAMTLQLRPDERLTSNLSAGSEAASALAHIDREFGGLETAEVLVQWRRGIAATDGEIASVVAQVDDLLRSEPLIGNPLSIRSLIDALPGEGDPATRMSLLELLPPPLKRAYIVPERRSTKVILRLQDLGIATYGPVFQRIESGLEAIEQTHPDFRLQLTGRALGRWRNLYRIVVDLAFSLGTATVIIFAVLTFVYRSLRIGLISLVPNLFPLAMTGCLLLISGHNLELVSVCAFTVCLGIAVDDTIHFLTRYQEELKRSDNHSEAIRRAFVGVGTALVMTTVVLIIGFSTALLSDARDHRIFAVMGILTIGSALFADLVMLPALLDRFGSPGRSPAELRYRSGE</sequence>
<feature type="transmembrane region" description="Helical" evidence="6">
    <location>
        <begin position="661"/>
        <end position="682"/>
    </location>
</feature>
<reference evidence="8 9" key="1">
    <citation type="submission" date="2019-02" db="EMBL/GenBank/DDBJ databases">
        <title>Deep-cultivation of Planctomycetes and their phenomic and genomic characterization uncovers novel biology.</title>
        <authorList>
            <person name="Wiegand S."/>
            <person name="Jogler M."/>
            <person name="Boedeker C."/>
            <person name="Pinto D."/>
            <person name="Vollmers J."/>
            <person name="Rivas-Marin E."/>
            <person name="Kohn T."/>
            <person name="Peeters S.H."/>
            <person name="Heuer A."/>
            <person name="Rast P."/>
            <person name="Oberbeckmann S."/>
            <person name="Bunk B."/>
            <person name="Jeske O."/>
            <person name="Meyerdierks A."/>
            <person name="Storesund J.E."/>
            <person name="Kallscheuer N."/>
            <person name="Luecker S."/>
            <person name="Lage O.M."/>
            <person name="Pohl T."/>
            <person name="Merkel B.J."/>
            <person name="Hornburger P."/>
            <person name="Mueller R.-W."/>
            <person name="Bruemmer F."/>
            <person name="Labrenz M."/>
            <person name="Spormann A.M."/>
            <person name="Op Den Camp H."/>
            <person name="Overmann J."/>
            <person name="Amann R."/>
            <person name="Jetten M.S.M."/>
            <person name="Mascher T."/>
            <person name="Medema M.H."/>
            <person name="Devos D.P."/>
            <person name="Kaster A.-K."/>
            <person name="Ovreas L."/>
            <person name="Rohde M."/>
            <person name="Galperin M.Y."/>
            <person name="Jogler C."/>
        </authorList>
    </citation>
    <scope>NUCLEOTIDE SEQUENCE [LARGE SCALE GENOMIC DNA]</scope>
    <source>
        <strain evidence="8 9">Pla52o</strain>
    </source>
</reference>
<dbReference type="PANTHER" id="PTHR33406:SF12">
    <property type="entry name" value="BLR2997 PROTEIN"/>
    <property type="match status" value="1"/>
</dbReference>
<dbReference type="GO" id="GO:0022857">
    <property type="term" value="F:transmembrane transporter activity"/>
    <property type="evidence" value="ECO:0007669"/>
    <property type="project" value="InterPro"/>
</dbReference>
<accession>A0A5C6CCI7</accession>
<comment type="subcellular location">
    <subcellularLocation>
        <location evidence="1">Cell membrane</location>
        <topology evidence="1">Multi-pass membrane protein</topology>
    </subcellularLocation>
</comment>
<dbReference type="Gene3D" id="1.20.1640.10">
    <property type="entry name" value="Multidrug efflux transporter AcrB transmembrane domain"/>
    <property type="match status" value="2"/>
</dbReference>
<feature type="transmembrane region" description="Helical" evidence="6">
    <location>
        <begin position="237"/>
        <end position="253"/>
    </location>
</feature>
<evidence type="ECO:0000256" key="3">
    <source>
        <dbReference type="ARBA" id="ARBA00022692"/>
    </source>
</evidence>
<evidence type="ECO:0000256" key="1">
    <source>
        <dbReference type="ARBA" id="ARBA00004651"/>
    </source>
</evidence>
<dbReference type="SUPFAM" id="SSF82866">
    <property type="entry name" value="Multidrug efflux transporter AcrB transmembrane domain"/>
    <property type="match status" value="2"/>
</dbReference>
<keyword evidence="9" id="KW-1185">Reference proteome</keyword>
<protein>
    <submittedName>
        <fullName evidence="8">Multidrug resistance protein MdtC</fullName>
    </submittedName>
</protein>
<feature type="transmembrane region" description="Helical" evidence="6">
    <location>
        <begin position="260"/>
        <end position="281"/>
    </location>
</feature>
<evidence type="ECO:0000256" key="5">
    <source>
        <dbReference type="ARBA" id="ARBA00023136"/>
    </source>
</evidence>
<evidence type="ECO:0000313" key="8">
    <source>
        <dbReference type="EMBL" id="TWU21181.1"/>
    </source>
</evidence>